<protein>
    <recommendedName>
        <fullName evidence="3">DOMON domain-containing protein</fullName>
    </recommendedName>
</protein>
<evidence type="ECO:0000256" key="1">
    <source>
        <dbReference type="SAM" id="MobiDB-lite"/>
    </source>
</evidence>
<dbReference type="InterPro" id="IPR045266">
    <property type="entry name" value="DOH_DOMON"/>
</dbReference>
<feature type="chain" id="PRO_5035846626" description="DOMON domain-containing protein" evidence="2">
    <location>
        <begin position="20"/>
        <end position="369"/>
    </location>
</feature>
<dbReference type="OrthoDB" id="310734at2759"/>
<evidence type="ECO:0000259" key="3">
    <source>
        <dbReference type="PROSITE" id="PS50836"/>
    </source>
</evidence>
<gene>
    <name evidence="4" type="ORF">POCTA_138.1.T1600038</name>
</gene>
<dbReference type="GO" id="GO:0005507">
    <property type="term" value="F:copper ion binding"/>
    <property type="evidence" value="ECO:0007669"/>
    <property type="project" value="TreeGrafter"/>
</dbReference>
<dbReference type="GO" id="GO:0030667">
    <property type="term" value="C:secretory granule membrane"/>
    <property type="evidence" value="ECO:0007669"/>
    <property type="project" value="TreeGrafter"/>
</dbReference>
<dbReference type="GO" id="GO:0042420">
    <property type="term" value="P:dopamine catabolic process"/>
    <property type="evidence" value="ECO:0007669"/>
    <property type="project" value="TreeGrafter"/>
</dbReference>
<dbReference type="PROSITE" id="PS50836">
    <property type="entry name" value="DOMON"/>
    <property type="match status" value="1"/>
</dbReference>
<dbReference type="PANTHER" id="PTHR10157">
    <property type="entry name" value="DOPAMINE BETA HYDROXYLASE RELATED"/>
    <property type="match status" value="1"/>
</dbReference>
<dbReference type="GO" id="GO:0042421">
    <property type="term" value="P:norepinephrine biosynthetic process"/>
    <property type="evidence" value="ECO:0007669"/>
    <property type="project" value="TreeGrafter"/>
</dbReference>
<dbReference type="Pfam" id="PF03351">
    <property type="entry name" value="DOMON"/>
    <property type="match status" value="1"/>
</dbReference>
<organism evidence="4 5">
    <name type="scientific">Paramecium octaurelia</name>
    <dbReference type="NCBI Taxonomy" id="43137"/>
    <lineage>
        <taxon>Eukaryota</taxon>
        <taxon>Sar</taxon>
        <taxon>Alveolata</taxon>
        <taxon>Ciliophora</taxon>
        <taxon>Intramacronucleata</taxon>
        <taxon>Oligohymenophorea</taxon>
        <taxon>Peniculida</taxon>
        <taxon>Parameciidae</taxon>
        <taxon>Paramecium</taxon>
    </lineage>
</organism>
<feature type="compositionally biased region" description="Low complexity" evidence="1">
    <location>
        <begin position="261"/>
        <end position="323"/>
    </location>
</feature>
<feature type="region of interest" description="Disordered" evidence="1">
    <location>
        <begin position="261"/>
        <end position="355"/>
    </location>
</feature>
<dbReference type="InterPro" id="IPR000945">
    <property type="entry name" value="DBH-like"/>
</dbReference>
<sequence length="369" mass="39597">MNSIKILILLISLFTLNQAQILSQQLDNEKQRLVISIENLENEAVINFQNQDGQFVDQIFCQRSQCECIVTQSNTTEEHIEIQECSENKLIIQRNYSQLIASLSSSPQRRMVEVYSDSDMTDSKTIDSRLTIKWKFNSDGTIEFATIWNKKTWLGIGFGSSMSNVDMITLNVSGSTVELLDLYSTSQNTPPTDSQQDYTLISYEVGSASVKTRFKRKLSTGDSKDKTLVKGSSYSWCYAYSSALSLERHTVNLGFSITLTDSGTSSSSSSGSSSSSSGSGSTSSSGSGSSSSSGADTTSSGTDTTSSGTDTTSSGTGTTSAGSESTAPGTDSNESSENEDSDSDSDSDSTKSSIQISLGIVCMIQIILF</sequence>
<dbReference type="PANTHER" id="PTHR10157:SF23">
    <property type="entry name" value="MOXD1 HOMOLOG 1"/>
    <property type="match status" value="1"/>
</dbReference>
<dbReference type="CDD" id="cd09631">
    <property type="entry name" value="DOMON_DOH"/>
    <property type="match status" value="1"/>
</dbReference>
<feature type="compositionally biased region" description="Acidic residues" evidence="1">
    <location>
        <begin position="334"/>
        <end position="347"/>
    </location>
</feature>
<evidence type="ECO:0000256" key="2">
    <source>
        <dbReference type="SAM" id="SignalP"/>
    </source>
</evidence>
<evidence type="ECO:0000313" key="4">
    <source>
        <dbReference type="EMBL" id="CAD8213022.1"/>
    </source>
</evidence>
<dbReference type="GO" id="GO:0005615">
    <property type="term" value="C:extracellular space"/>
    <property type="evidence" value="ECO:0007669"/>
    <property type="project" value="TreeGrafter"/>
</dbReference>
<feature type="signal peptide" evidence="2">
    <location>
        <begin position="1"/>
        <end position="19"/>
    </location>
</feature>
<comment type="caution">
    <text evidence="4">The sequence shown here is derived from an EMBL/GenBank/DDBJ whole genome shotgun (WGS) entry which is preliminary data.</text>
</comment>
<keyword evidence="5" id="KW-1185">Reference proteome</keyword>
<dbReference type="OMA" id="FATIWNK"/>
<dbReference type="EMBL" id="CAJJDP010000162">
    <property type="protein sequence ID" value="CAD8213022.1"/>
    <property type="molecule type" value="Genomic_DNA"/>
</dbReference>
<evidence type="ECO:0000313" key="5">
    <source>
        <dbReference type="Proteomes" id="UP000683925"/>
    </source>
</evidence>
<proteinExistence type="predicted"/>
<dbReference type="Proteomes" id="UP000683925">
    <property type="component" value="Unassembled WGS sequence"/>
</dbReference>
<dbReference type="AlphaFoldDB" id="A0A8S1YNI3"/>
<dbReference type="GO" id="GO:0006589">
    <property type="term" value="P:octopamine biosynthetic process"/>
    <property type="evidence" value="ECO:0007669"/>
    <property type="project" value="TreeGrafter"/>
</dbReference>
<feature type="domain" description="DOMON" evidence="3">
    <location>
        <begin position="128"/>
        <end position="241"/>
    </location>
</feature>
<dbReference type="InterPro" id="IPR005018">
    <property type="entry name" value="DOMON_domain"/>
</dbReference>
<keyword evidence="2" id="KW-0732">Signal</keyword>
<dbReference type="GO" id="GO:0004500">
    <property type="term" value="F:dopamine beta-monooxygenase activity"/>
    <property type="evidence" value="ECO:0007669"/>
    <property type="project" value="InterPro"/>
</dbReference>
<dbReference type="SMART" id="SM00664">
    <property type="entry name" value="DoH"/>
    <property type="match status" value="1"/>
</dbReference>
<name>A0A8S1YNI3_PAROT</name>
<accession>A0A8S1YNI3</accession>
<reference evidence="4" key="1">
    <citation type="submission" date="2021-01" db="EMBL/GenBank/DDBJ databases">
        <authorList>
            <consortium name="Genoscope - CEA"/>
            <person name="William W."/>
        </authorList>
    </citation>
    <scope>NUCLEOTIDE SEQUENCE</scope>
</reference>